<comment type="caution">
    <text evidence="1">The sequence shown here is derived from an EMBL/GenBank/DDBJ whole genome shotgun (WGS) entry which is preliminary data.</text>
</comment>
<dbReference type="STRING" id="1802306.A3C72_01940"/>
<dbReference type="InterPro" id="IPR036265">
    <property type="entry name" value="HIT-like_sf"/>
</dbReference>
<evidence type="ECO:0000313" key="2">
    <source>
        <dbReference type="Proteomes" id="UP000177130"/>
    </source>
</evidence>
<reference evidence="1 2" key="1">
    <citation type="journal article" date="2016" name="Nat. Commun.">
        <title>Thousands of microbial genomes shed light on interconnected biogeochemical processes in an aquifer system.</title>
        <authorList>
            <person name="Anantharaman K."/>
            <person name="Brown C.T."/>
            <person name="Hug L.A."/>
            <person name="Sharon I."/>
            <person name="Castelle C.J."/>
            <person name="Probst A.J."/>
            <person name="Thomas B.C."/>
            <person name="Singh A."/>
            <person name="Wilkins M.J."/>
            <person name="Karaoz U."/>
            <person name="Brodie E.L."/>
            <person name="Williams K.H."/>
            <person name="Hubbard S.S."/>
            <person name="Banfield J.F."/>
        </authorList>
    </citation>
    <scope>NUCLEOTIDE SEQUENCE [LARGE SCALE GENOMIC DNA]</scope>
</reference>
<dbReference type="SUPFAM" id="SSF54197">
    <property type="entry name" value="HIT-like"/>
    <property type="match status" value="1"/>
</dbReference>
<name>A0A1G2MKH9_9BACT</name>
<gene>
    <name evidence="1" type="ORF">A3C72_01940</name>
</gene>
<evidence type="ECO:0008006" key="3">
    <source>
        <dbReference type="Google" id="ProtNLM"/>
    </source>
</evidence>
<dbReference type="Gene3D" id="3.30.428.10">
    <property type="entry name" value="HIT-like"/>
    <property type="match status" value="1"/>
</dbReference>
<organism evidence="1 2">
    <name type="scientific">Candidatus Taylorbacteria bacterium RIFCSPHIGHO2_02_FULL_43_32b</name>
    <dbReference type="NCBI Taxonomy" id="1802306"/>
    <lineage>
        <taxon>Bacteria</taxon>
        <taxon>Candidatus Tayloriibacteriota</taxon>
    </lineage>
</organism>
<dbReference type="Proteomes" id="UP000177130">
    <property type="component" value="Unassembled WGS sequence"/>
</dbReference>
<protein>
    <recommendedName>
        <fullName evidence="3">HIT domain-containing protein</fullName>
    </recommendedName>
</protein>
<evidence type="ECO:0000313" key="1">
    <source>
        <dbReference type="EMBL" id="OHA24430.1"/>
    </source>
</evidence>
<dbReference type="AlphaFoldDB" id="A0A1G2MKH9"/>
<proteinExistence type="predicted"/>
<accession>A0A1G2MKH9</accession>
<sequence>MVPIGNFNNMNDKHYVNTNNARSGDKYENVIKEIAEHKVCPFCPEHIAKYHKNPILIEGTFWLATDNMYPYKPAKNHLIFIHKTHIENISEIVGEAWAEIHKMIGQIITDRKIPGGSFLMRFGDTAFTGASVTHLHAHLIQSNPESPDYGNSGLQARVG</sequence>
<dbReference type="EMBL" id="MHRK01000011">
    <property type="protein sequence ID" value="OHA24430.1"/>
    <property type="molecule type" value="Genomic_DNA"/>
</dbReference>